<dbReference type="GeneID" id="36323257"/>
<dbReference type="RefSeq" id="XP_024342631.1">
    <property type="nucleotide sequence ID" value="XM_024478307.1"/>
</dbReference>
<dbReference type="EMBL" id="KZ110592">
    <property type="protein sequence ID" value="OSX65837.1"/>
    <property type="molecule type" value="Genomic_DNA"/>
</dbReference>
<dbReference type="Proteomes" id="UP000194127">
    <property type="component" value="Unassembled WGS sequence"/>
</dbReference>
<keyword evidence="2" id="KW-1185">Reference proteome</keyword>
<accession>A0A1X6NB15</accession>
<dbReference type="OrthoDB" id="2776972at2759"/>
<sequence>MALLSACIESHQRAPQYDRIGAEKRARDIAPTIEFIERIMQHNFKGFPVLLGKLPNRSDAILRESAVCEVSVPPGLISALSPRTSLRNVSGNPFGLDIEWATCIGYDPVTDRRRRTNQLQGQGYIFKYSSLSTQMCTPFLESKGLFSGVYTLFSFLRERFDSLDGYLVLNALLYYIPVKHYHNDKALPVDGNLFHILAITDLGSLRLELAQNAALQARTEFPAATLIAWLSTPDLEAAGSGRCAEIGAFSAEGTRYTFQSLLFPHILPITMTLEFDTRTKFKIGDEVRFRPRYDNDEVVGKVVAIHMTTDSHVSYALAIDGSSITRMGLTKVPEEKIRGLSNNMPFFVRLRHHLHIR</sequence>
<dbReference type="AlphaFoldDB" id="A0A1X6NB15"/>
<evidence type="ECO:0000313" key="1">
    <source>
        <dbReference type="EMBL" id="OSX65837.1"/>
    </source>
</evidence>
<proteinExistence type="predicted"/>
<organism evidence="1 2">
    <name type="scientific">Postia placenta MAD-698-R-SB12</name>
    <dbReference type="NCBI Taxonomy" id="670580"/>
    <lineage>
        <taxon>Eukaryota</taxon>
        <taxon>Fungi</taxon>
        <taxon>Dikarya</taxon>
        <taxon>Basidiomycota</taxon>
        <taxon>Agaricomycotina</taxon>
        <taxon>Agaricomycetes</taxon>
        <taxon>Polyporales</taxon>
        <taxon>Adustoporiaceae</taxon>
        <taxon>Rhodonia</taxon>
    </lineage>
</organism>
<reference evidence="1 2" key="1">
    <citation type="submission" date="2017-04" db="EMBL/GenBank/DDBJ databases">
        <title>Genome Sequence of the Model Brown-Rot Fungus Postia placenta SB12.</title>
        <authorList>
            <consortium name="DOE Joint Genome Institute"/>
            <person name="Gaskell J."/>
            <person name="Kersten P."/>
            <person name="Larrondo L.F."/>
            <person name="Canessa P."/>
            <person name="Martinez D."/>
            <person name="Hibbett D."/>
            <person name="Schmoll M."/>
            <person name="Kubicek C.P."/>
            <person name="Martinez A.T."/>
            <person name="Yadav J."/>
            <person name="Master E."/>
            <person name="Magnuson J.K."/>
            <person name="James T."/>
            <person name="Yaver D."/>
            <person name="Berka R."/>
            <person name="Labutti K."/>
            <person name="Lipzen A."/>
            <person name="Aerts A."/>
            <person name="Barry K."/>
            <person name="Henrissat B."/>
            <person name="Blanchette R."/>
            <person name="Grigoriev I."/>
            <person name="Cullen D."/>
        </authorList>
    </citation>
    <scope>NUCLEOTIDE SEQUENCE [LARGE SCALE GENOMIC DNA]</scope>
    <source>
        <strain evidence="1 2">MAD-698-R-SB12</strain>
    </source>
</reference>
<name>A0A1X6NB15_9APHY</name>
<protein>
    <submittedName>
        <fullName evidence="1">Uncharacterized protein</fullName>
    </submittedName>
</protein>
<gene>
    <name evidence="1" type="ORF">POSPLADRAFT_1043426</name>
</gene>
<evidence type="ECO:0000313" key="2">
    <source>
        <dbReference type="Proteomes" id="UP000194127"/>
    </source>
</evidence>